<feature type="domain" description="Peptidase M24" evidence="8">
    <location>
        <begin position="11"/>
        <end position="239"/>
    </location>
</feature>
<evidence type="ECO:0000256" key="4">
    <source>
        <dbReference type="ARBA" id="ARBA00022723"/>
    </source>
</evidence>
<comment type="similarity">
    <text evidence="6">Belongs to the peptidase M24A family. Methionine aminopeptidase type 1 subfamily.</text>
</comment>
<feature type="binding site" evidence="6">
    <location>
        <position position="105"/>
    </location>
    <ligand>
        <name>a divalent metal cation</name>
        <dbReference type="ChEBI" id="CHEBI:60240"/>
        <label>2</label>
        <note>catalytic</note>
    </ligand>
</feature>
<dbReference type="PRINTS" id="PR00599">
    <property type="entry name" value="MAPEPTIDASE"/>
</dbReference>
<feature type="binding site" evidence="6">
    <location>
        <position position="105"/>
    </location>
    <ligand>
        <name>a divalent metal cation</name>
        <dbReference type="ChEBI" id="CHEBI:60240"/>
        <label>1</label>
    </ligand>
</feature>
<feature type="binding site" evidence="6">
    <location>
        <position position="233"/>
    </location>
    <ligand>
        <name>a divalent metal cation</name>
        <dbReference type="ChEBI" id="CHEBI:60240"/>
        <label>1</label>
    </ligand>
</feature>
<feature type="binding site" evidence="6">
    <location>
        <position position="176"/>
    </location>
    <ligand>
        <name>substrate</name>
    </ligand>
</feature>
<comment type="function">
    <text evidence="1 6">Removes the N-terminal methionine from nascent proteins. The N-terminal methionine is often cleaved when the second residue in the primary sequence is small and uncharged (Met-Ala-, Cys, Gly, Pro, Ser, Thr, or Val). Requires deformylation of the N(alpha)-formylated initiator methionine before it can be hydrolyzed.</text>
</comment>
<comment type="catalytic activity">
    <reaction evidence="6 7">
        <text>Release of N-terminal amino acids, preferentially methionine, from peptides and arylamides.</text>
        <dbReference type="EC" id="3.4.11.18"/>
    </reaction>
</comment>
<sequence>MIYLKKEDEIELIRQSCILVCKTLAEVANLLKIGVTGKVLDGRAEEFIRDHQGVPGFKGYNHFPSTLCISLNEAVVHGIPNDIPFQSGDIVSIDCGVLMNEFYGDAAYTFALGEVPEEKINLLKVTEESLYLGIGKAIAGNRVGDIGHAIQNHTEVKHHYGVVKELVGHGLGRKLHESPDVPNYGKAGNGILLKEGMVIAIEPMINLGTRRVKQLKDGWTVVTVDRKVSAHFEHSIAIRKNQADILSDHSFIKDSMKNNEDLLKY</sequence>
<evidence type="ECO:0000256" key="2">
    <source>
        <dbReference type="ARBA" id="ARBA00022438"/>
    </source>
</evidence>
<dbReference type="Gene3D" id="3.90.230.10">
    <property type="entry name" value="Creatinase/methionine aminopeptidase superfamily"/>
    <property type="match status" value="1"/>
</dbReference>
<evidence type="ECO:0000259" key="8">
    <source>
        <dbReference type="Pfam" id="PF00557"/>
    </source>
</evidence>
<protein>
    <recommendedName>
        <fullName evidence="6 7">Methionine aminopeptidase</fullName>
        <shortName evidence="6">MAP</shortName>
        <shortName evidence="6">MetAP</shortName>
        <ecNumber evidence="6 7">3.4.11.18</ecNumber>
    </recommendedName>
    <alternativeName>
        <fullName evidence="6">Peptidase M</fullName>
    </alternativeName>
</protein>
<dbReference type="PANTHER" id="PTHR43330:SF27">
    <property type="entry name" value="METHIONINE AMINOPEPTIDASE"/>
    <property type="match status" value="1"/>
</dbReference>
<feature type="binding site" evidence="6">
    <location>
        <position position="94"/>
    </location>
    <ligand>
        <name>a divalent metal cation</name>
        <dbReference type="ChEBI" id="CHEBI:60240"/>
        <label>1</label>
    </ligand>
</feature>
<dbReference type="GO" id="GO:0006508">
    <property type="term" value="P:proteolysis"/>
    <property type="evidence" value="ECO:0007669"/>
    <property type="project" value="UniProtKB-KW"/>
</dbReference>
<gene>
    <name evidence="6 9" type="primary">map</name>
    <name evidence="9" type="ORF">IPO85_19650</name>
</gene>
<dbReference type="InterPro" id="IPR002467">
    <property type="entry name" value="Pept_M24A_MAP1"/>
</dbReference>
<evidence type="ECO:0000313" key="9">
    <source>
        <dbReference type="EMBL" id="MBK9719687.1"/>
    </source>
</evidence>
<evidence type="ECO:0000256" key="7">
    <source>
        <dbReference type="RuleBase" id="RU003653"/>
    </source>
</evidence>
<keyword evidence="3 6" id="KW-0645">Protease</keyword>
<feature type="binding site" evidence="6">
    <location>
        <position position="202"/>
    </location>
    <ligand>
        <name>a divalent metal cation</name>
        <dbReference type="ChEBI" id="CHEBI:60240"/>
        <label>2</label>
        <note>catalytic</note>
    </ligand>
</feature>
<dbReference type="HAMAP" id="MF_01974">
    <property type="entry name" value="MetAP_1"/>
    <property type="match status" value="1"/>
</dbReference>
<dbReference type="PANTHER" id="PTHR43330">
    <property type="entry name" value="METHIONINE AMINOPEPTIDASE"/>
    <property type="match status" value="1"/>
</dbReference>
<evidence type="ECO:0000256" key="1">
    <source>
        <dbReference type="ARBA" id="ARBA00002521"/>
    </source>
</evidence>
<keyword evidence="2 6" id="KW-0031">Aminopeptidase</keyword>
<dbReference type="AlphaFoldDB" id="A0A9D7SBP5"/>
<dbReference type="InterPro" id="IPR036005">
    <property type="entry name" value="Creatinase/aminopeptidase-like"/>
</dbReference>
<dbReference type="CDD" id="cd01086">
    <property type="entry name" value="MetAP1"/>
    <property type="match status" value="1"/>
</dbReference>
<dbReference type="GO" id="GO:0004239">
    <property type="term" value="F:initiator methionyl aminopeptidase activity"/>
    <property type="evidence" value="ECO:0007669"/>
    <property type="project" value="UniProtKB-UniRule"/>
</dbReference>
<evidence type="ECO:0000256" key="6">
    <source>
        <dbReference type="HAMAP-Rule" id="MF_01974"/>
    </source>
</evidence>
<dbReference type="NCBIfam" id="TIGR00500">
    <property type="entry name" value="met_pdase_I"/>
    <property type="match status" value="1"/>
</dbReference>
<comment type="cofactor">
    <cofactor evidence="6">
        <name>Co(2+)</name>
        <dbReference type="ChEBI" id="CHEBI:48828"/>
    </cofactor>
    <cofactor evidence="6">
        <name>Zn(2+)</name>
        <dbReference type="ChEBI" id="CHEBI:29105"/>
    </cofactor>
    <cofactor evidence="6">
        <name>Mn(2+)</name>
        <dbReference type="ChEBI" id="CHEBI:29035"/>
    </cofactor>
    <cofactor evidence="6">
        <name>Fe(2+)</name>
        <dbReference type="ChEBI" id="CHEBI:29033"/>
    </cofactor>
    <text evidence="6">Binds 2 divalent metal cations per subunit. Has a high-affinity and a low affinity metal-binding site. The true nature of the physiological cofactor is under debate. The enzyme is active with cobalt, zinc, manganese or divalent iron ions. Most likely, methionine aminopeptidases function as mononuclear Fe(2+)-metalloproteases under physiological conditions, and the catalytically relevant metal-binding site has been assigned to the histidine-containing high-affinity site.</text>
</comment>
<evidence type="ECO:0000256" key="3">
    <source>
        <dbReference type="ARBA" id="ARBA00022670"/>
    </source>
</evidence>
<dbReference type="GO" id="GO:0070006">
    <property type="term" value="F:metalloaminopeptidase activity"/>
    <property type="evidence" value="ECO:0007669"/>
    <property type="project" value="UniProtKB-UniRule"/>
</dbReference>
<feature type="binding site" evidence="6">
    <location>
        <position position="233"/>
    </location>
    <ligand>
        <name>a divalent metal cation</name>
        <dbReference type="ChEBI" id="CHEBI:60240"/>
        <label>2</label>
        <note>catalytic</note>
    </ligand>
</feature>
<dbReference type="EMBL" id="JADKFW010000021">
    <property type="protein sequence ID" value="MBK9719687.1"/>
    <property type="molecule type" value="Genomic_DNA"/>
</dbReference>
<organism evidence="9 10">
    <name type="scientific">Candidatus Defluviibacterium haderslevense</name>
    <dbReference type="NCBI Taxonomy" id="2981993"/>
    <lineage>
        <taxon>Bacteria</taxon>
        <taxon>Pseudomonadati</taxon>
        <taxon>Bacteroidota</taxon>
        <taxon>Saprospiria</taxon>
        <taxon>Saprospirales</taxon>
        <taxon>Saprospiraceae</taxon>
        <taxon>Candidatus Defluviibacterium</taxon>
    </lineage>
</organism>
<evidence type="ECO:0000256" key="5">
    <source>
        <dbReference type="ARBA" id="ARBA00022801"/>
    </source>
</evidence>
<dbReference type="InterPro" id="IPR001714">
    <property type="entry name" value="Pept_M24_MAP"/>
</dbReference>
<dbReference type="GO" id="GO:0046872">
    <property type="term" value="F:metal ion binding"/>
    <property type="evidence" value="ECO:0007669"/>
    <property type="project" value="UniProtKB-UniRule"/>
</dbReference>
<keyword evidence="4 6" id="KW-0479">Metal-binding</keyword>
<dbReference type="Pfam" id="PF00557">
    <property type="entry name" value="Peptidase_M24"/>
    <property type="match status" value="1"/>
</dbReference>
<dbReference type="GO" id="GO:0005829">
    <property type="term" value="C:cytosol"/>
    <property type="evidence" value="ECO:0007669"/>
    <property type="project" value="TreeGrafter"/>
</dbReference>
<dbReference type="Proteomes" id="UP000808349">
    <property type="component" value="Unassembled WGS sequence"/>
</dbReference>
<dbReference type="InterPro" id="IPR000994">
    <property type="entry name" value="Pept_M24"/>
</dbReference>
<name>A0A9D7SBP5_9BACT</name>
<dbReference type="SUPFAM" id="SSF55920">
    <property type="entry name" value="Creatinase/aminopeptidase"/>
    <property type="match status" value="1"/>
</dbReference>
<comment type="subunit">
    <text evidence="6">Monomer.</text>
</comment>
<comment type="caution">
    <text evidence="9">The sequence shown here is derived from an EMBL/GenBank/DDBJ whole genome shotgun (WGS) entry which is preliminary data.</text>
</comment>
<evidence type="ECO:0000313" key="10">
    <source>
        <dbReference type="Proteomes" id="UP000808349"/>
    </source>
</evidence>
<feature type="binding site" evidence="6">
    <location>
        <position position="77"/>
    </location>
    <ligand>
        <name>substrate</name>
    </ligand>
</feature>
<proteinExistence type="inferred from homology"/>
<keyword evidence="5 6" id="KW-0378">Hydrolase</keyword>
<feature type="binding site" evidence="6">
    <location>
        <position position="169"/>
    </location>
    <ligand>
        <name>a divalent metal cation</name>
        <dbReference type="ChEBI" id="CHEBI:60240"/>
        <label>2</label>
        <note>catalytic</note>
    </ligand>
</feature>
<dbReference type="EC" id="3.4.11.18" evidence="6 7"/>
<accession>A0A9D7SBP5</accession>
<reference evidence="9 10" key="1">
    <citation type="submission" date="2020-10" db="EMBL/GenBank/DDBJ databases">
        <title>Connecting structure to function with the recovery of over 1000 high-quality activated sludge metagenome-assembled genomes encoding full-length rRNA genes using long-read sequencing.</title>
        <authorList>
            <person name="Singleton C.M."/>
            <person name="Petriglieri F."/>
            <person name="Kristensen J.M."/>
            <person name="Kirkegaard R.H."/>
            <person name="Michaelsen T.Y."/>
            <person name="Andersen M.H."/>
            <person name="Karst S.M."/>
            <person name="Dueholm M.S."/>
            <person name="Nielsen P.H."/>
            <person name="Albertsen M."/>
        </authorList>
    </citation>
    <scope>NUCLEOTIDE SEQUENCE [LARGE SCALE GENOMIC DNA]</scope>
    <source>
        <strain evidence="9">Ribe_18-Q3-R11-54_BAT3C.373</strain>
    </source>
</reference>